<organism evidence="3 4">
    <name type="scientific">Pseudomonas nitroreducens</name>
    <dbReference type="NCBI Taxonomy" id="46680"/>
    <lineage>
        <taxon>Bacteria</taxon>
        <taxon>Pseudomonadati</taxon>
        <taxon>Pseudomonadota</taxon>
        <taxon>Gammaproteobacteria</taxon>
        <taxon>Pseudomonadales</taxon>
        <taxon>Pseudomonadaceae</taxon>
        <taxon>Pseudomonas</taxon>
    </lineage>
</organism>
<evidence type="ECO:0000259" key="2">
    <source>
        <dbReference type="Pfam" id="PF03358"/>
    </source>
</evidence>
<accession>A0A246FB84</accession>
<comment type="caution">
    <text evidence="3">The sequence shown here is derived from an EMBL/GenBank/DDBJ whole genome shotgun (WGS) entry which is preliminary data.</text>
</comment>
<dbReference type="Gene3D" id="3.40.50.360">
    <property type="match status" value="1"/>
</dbReference>
<dbReference type="GO" id="GO:0016655">
    <property type="term" value="F:oxidoreductase activity, acting on NAD(P)H, quinone or similar compound as acceptor"/>
    <property type="evidence" value="ECO:0007669"/>
    <property type="project" value="UniProtKB-ARBA"/>
</dbReference>
<reference evidence="3 4" key="1">
    <citation type="submission" date="2017-06" db="EMBL/GenBank/DDBJ databases">
        <title>Draft genome of Pseudomonas nitroreducens DF05.</title>
        <authorList>
            <person name="Iyer R."/>
        </authorList>
    </citation>
    <scope>NUCLEOTIDE SEQUENCE [LARGE SCALE GENOMIC DNA]</scope>
    <source>
        <strain evidence="3 4">DF05</strain>
    </source>
</reference>
<keyword evidence="1" id="KW-0288">FMN</keyword>
<feature type="domain" description="NADPH-dependent FMN reductase-like" evidence="2">
    <location>
        <begin position="98"/>
        <end position="293"/>
    </location>
</feature>
<protein>
    <submittedName>
        <fullName evidence="3">NADPH-dependent FMN reductase</fullName>
    </submittedName>
</protein>
<dbReference type="InterPro" id="IPR029039">
    <property type="entry name" value="Flavoprotein-like_sf"/>
</dbReference>
<dbReference type="Proteomes" id="UP000198145">
    <property type="component" value="Unassembled WGS sequence"/>
</dbReference>
<dbReference type="EMBL" id="NJBA01000005">
    <property type="protein sequence ID" value="OWP50032.1"/>
    <property type="molecule type" value="Genomic_DNA"/>
</dbReference>
<dbReference type="InterPro" id="IPR005025">
    <property type="entry name" value="FMN_Rdtase-like_dom"/>
</dbReference>
<proteinExistence type="predicted"/>
<evidence type="ECO:0000256" key="1">
    <source>
        <dbReference type="ARBA" id="ARBA00022643"/>
    </source>
</evidence>
<name>A0A246FB84_PSENT</name>
<evidence type="ECO:0000313" key="3">
    <source>
        <dbReference type="EMBL" id="OWP50032.1"/>
    </source>
</evidence>
<sequence length="357" mass="40068">MNIRPRHGEAPEKIDRETFSARFRERFKDPAYRAEDAALRRIESIAWEAYRDSRKAPLKRRAGPGYADPEYELALDWLEARQAIHAAERQRLARTLPPRVLVVTGSARNDGSCPGELSKSWRMARLAEVELRLAGIEADVLDLSLLTSEYGQRIFPCKACVSTAMPLCHWPCSCYPNHSLDQVGDVMNAIYPRWVAADGVLLITPVYWYQSPSPLKLMIDRLVCADGGNPDPTSTHGKDAAQAKRIELDGWPYPKHLAGRAYGVVVHGDVAGIEGVRHALSDWLDWMGLVDAGAMARLDRYVGYYRPYATSHDELDTDTAVQEEVRNAARALAMAVRDLREDRLSRPGARLQPPRPK</sequence>
<dbReference type="eggNOG" id="COG0655">
    <property type="taxonomic scope" value="Bacteria"/>
</dbReference>
<gene>
    <name evidence="3" type="ORF">CEG18_16480</name>
</gene>
<dbReference type="RefSeq" id="WP_088418842.1">
    <property type="nucleotide sequence ID" value="NZ_NJBA01000005.1"/>
</dbReference>
<dbReference type="AlphaFoldDB" id="A0A246FB84"/>
<dbReference type="SUPFAM" id="SSF52218">
    <property type="entry name" value="Flavoproteins"/>
    <property type="match status" value="1"/>
</dbReference>
<evidence type="ECO:0000313" key="4">
    <source>
        <dbReference type="Proteomes" id="UP000198145"/>
    </source>
</evidence>
<keyword evidence="1" id="KW-0285">Flavoprotein</keyword>
<dbReference type="Pfam" id="PF03358">
    <property type="entry name" value="FMN_red"/>
    <property type="match status" value="1"/>
</dbReference>